<dbReference type="RefSeq" id="WP_015818614.1">
    <property type="nucleotide sequence ID" value="NC_012997.1"/>
</dbReference>
<evidence type="ECO:0000256" key="4">
    <source>
        <dbReference type="ARBA" id="ARBA00022982"/>
    </source>
</evidence>
<dbReference type="GO" id="GO:0006457">
    <property type="term" value="P:protein folding"/>
    <property type="evidence" value="ECO:0007669"/>
    <property type="project" value="InterPro"/>
</dbReference>
<dbReference type="HOGENOM" id="CLU_098660_2_0_6"/>
<evidence type="ECO:0000256" key="5">
    <source>
        <dbReference type="ARBA" id="ARBA00022989"/>
    </source>
</evidence>
<evidence type="ECO:0000256" key="8">
    <source>
        <dbReference type="SAM" id="Phobius"/>
    </source>
</evidence>
<dbReference type="Gene3D" id="1.20.1550.10">
    <property type="entry name" value="DsbB-like"/>
    <property type="match status" value="1"/>
</dbReference>
<dbReference type="KEGG" id="ttu:TERTU_3806"/>
<keyword evidence="4" id="KW-0813">Transport</keyword>
<reference evidence="9 10" key="1">
    <citation type="journal article" date="2009" name="PLoS ONE">
        <title>The complete genome of Teredinibacter turnerae T7901: an intracellular endosymbiont of marine wood-boring bivalves (shipworms).</title>
        <authorList>
            <person name="Yang J.C."/>
            <person name="Madupu R."/>
            <person name="Durkin A.S."/>
            <person name="Ekborg N.A."/>
            <person name="Pedamallu C.S."/>
            <person name="Hostetler J.B."/>
            <person name="Radune D."/>
            <person name="Toms B.S."/>
            <person name="Henrissat B."/>
            <person name="Coutinho P.M."/>
            <person name="Schwarz S."/>
            <person name="Field L."/>
            <person name="Trindade-Silva A.E."/>
            <person name="Soares C.A.G."/>
            <person name="Elshahawi S."/>
            <person name="Hanora A."/>
            <person name="Schmidt E.W."/>
            <person name="Haygood M.G."/>
            <person name="Posfai J."/>
            <person name="Benner J."/>
            <person name="Madinger C."/>
            <person name="Nove J."/>
            <person name="Anton B."/>
            <person name="Chaudhary K."/>
            <person name="Foster J."/>
            <person name="Holman A."/>
            <person name="Kumar S."/>
            <person name="Lessard P.A."/>
            <person name="Luyten Y.A."/>
            <person name="Slatko B."/>
            <person name="Wood N."/>
            <person name="Wu B."/>
            <person name="Teplitski M."/>
            <person name="Mougous J.D."/>
            <person name="Ward N."/>
            <person name="Eisen J.A."/>
            <person name="Badger J.H."/>
            <person name="Distel D.L."/>
        </authorList>
    </citation>
    <scope>NUCLEOTIDE SEQUENCE [LARGE SCALE GENOMIC DNA]</scope>
    <source>
        <strain evidence="10">ATCC 39867 / T7901</strain>
    </source>
</reference>
<dbReference type="PANTHER" id="PTHR36570:SF2">
    <property type="entry name" value="DISULFIDE BOND FORMATION PROTEIN B"/>
    <property type="match status" value="1"/>
</dbReference>
<dbReference type="InterPro" id="IPR003752">
    <property type="entry name" value="DiS_bond_form_DsbB/BdbC"/>
</dbReference>
<keyword evidence="10" id="KW-1185">Reference proteome</keyword>
<evidence type="ECO:0000256" key="1">
    <source>
        <dbReference type="ARBA" id="ARBA00004651"/>
    </source>
</evidence>
<dbReference type="Pfam" id="PF02600">
    <property type="entry name" value="DsbB"/>
    <property type="match status" value="1"/>
</dbReference>
<keyword evidence="6 8" id="KW-0472">Membrane</keyword>
<dbReference type="STRING" id="377629.TERTU_3806"/>
<keyword evidence="2" id="KW-1003">Cell membrane</keyword>
<dbReference type="eggNOG" id="COG1495">
    <property type="taxonomic scope" value="Bacteria"/>
</dbReference>
<feature type="transmembrane region" description="Helical" evidence="8">
    <location>
        <begin position="145"/>
        <end position="165"/>
    </location>
</feature>
<evidence type="ECO:0000313" key="10">
    <source>
        <dbReference type="Proteomes" id="UP000009080"/>
    </source>
</evidence>
<dbReference type="GO" id="GO:0015035">
    <property type="term" value="F:protein-disulfide reductase activity"/>
    <property type="evidence" value="ECO:0007669"/>
    <property type="project" value="InterPro"/>
</dbReference>
<dbReference type="InterPro" id="IPR023380">
    <property type="entry name" value="DsbB-like_sf"/>
</dbReference>
<feature type="transmembrane region" description="Helical" evidence="8">
    <location>
        <begin position="44"/>
        <end position="63"/>
    </location>
</feature>
<proteinExistence type="predicted"/>
<keyword evidence="7" id="KW-0676">Redox-active center</keyword>
<gene>
    <name evidence="9" type="ordered locus">TERTU_3806</name>
</gene>
<evidence type="ECO:0000256" key="7">
    <source>
        <dbReference type="ARBA" id="ARBA00023284"/>
    </source>
</evidence>
<dbReference type="OrthoDB" id="3711263at2"/>
<name>C5BSW0_TERTT</name>
<keyword evidence="5 8" id="KW-1133">Transmembrane helix</keyword>
<dbReference type="EMBL" id="CP001614">
    <property type="protein sequence ID" value="ACR12502.1"/>
    <property type="molecule type" value="Genomic_DNA"/>
</dbReference>
<dbReference type="GO" id="GO:0005886">
    <property type="term" value="C:plasma membrane"/>
    <property type="evidence" value="ECO:0007669"/>
    <property type="project" value="UniProtKB-SubCell"/>
</dbReference>
<evidence type="ECO:0000256" key="2">
    <source>
        <dbReference type="ARBA" id="ARBA00022475"/>
    </source>
</evidence>
<evidence type="ECO:0000256" key="3">
    <source>
        <dbReference type="ARBA" id="ARBA00022692"/>
    </source>
</evidence>
<sequence length="173" mass="18962">MNILLNAAPRLWPWLTVIAVCVGLEAGALYFQEIVGLYPCELCIYTRVWLTGMALVALIGIFVRGFTWPRRLALLALFGLTLALCRTTWKLLGIDYGFGNDGACSLVANFPSWAPLDQWWPMLFMIQDACSATPEVMFGLSMADGLAGVCVGFVACLLLAILGEFKSRDEATD</sequence>
<accession>C5BSW0</accession>
<dbReference type="AlphaFoldDB" id="C5BSW0"/>
<dbReference type="Proteomes" id="UP000009080">
    <property type="component" value="Chromosome"/>
</dbReference>
<dbReference type="SUPFAM" id="SSF158442">
    <property type="entry name" value="DsbB-like"/>
    <property type="match status" value="1"/>
</dbReference>
<keyword evidence="3 8" id="KW-0812">Transmembrane</keyword>
<evidence type="ECO:0000313" key="9">
    <source>
        <dbReference type="EMBL" id="ACR12502.1"/>
    </source>
</evidence>
<organism evidence="9 10">
    <name type="scientific">Teredinibacter turnerae (strain ATCC 39867 / T7901)</name>
    <dbReference type="NCBI Taxonomy" id="377629"/>
    <lineage>
        <taxon>Bacteria</taxon>
        <taxon>Pseudomonadati</taxon>
        <taxon>Pseudomonadota</taxon>
        <taxon>Gammaproteobacteria</taxon>
        <taxon>Cellvibrionales</taxon>
        <taxon>Cellvibrionaceae</taxon>
        <taxon>Teredinibacter</taxon>
    </lineage>
</organism>
<dbReference type="InterPro" id="IPR050183">
    <property type="entry name" value="DsbB"/>
</dbReference>
<dbReference type="PANTHER" id="PTHR36570">
    <property type="entry name" value="DISULFIDE BOND FORMATION PROTEIN B"/>
    <property type="match status" value="1"/>
</dbReference>
<keyword evidence="4" id="KW-0249">Electron transport</keyword>
<feature type="transmembrane region" description="Helical" evidence="8">
    <location>
        <begin position="12"/>
        <end position="32"/>
    </location>
</feature>
<feature type="transmembrane region" description="Helical" evidence="8">
    <location>
        <begin position="72"/>
        <end position="89"/>
    </location>
</feature>
<protein>
    <submittedName>
        <fullName evidence="9">Disulfide bond formation protein DsbB family protein</fullName>
    </submittedName>
</protein>
<comment type="subcellular location">
    <subcellularLocation>
        <location evidence="1">Cell membrane</location>
        <topology evidence="1">Multi-pass membrane protein</topology>
    </subcellularLocation>
</comment>
<evidence type="ECO:0000256" key="6">
    <source>
        <dbReference type="ARBA" id="ARBA00023136"/>
    </source>
</evidence>